<proteinExistence type="predicted"/>
<dbReference type="Proteomes" id="UP001172457">
    <property type="component" value="Chromosome 4"/>
</dbReference>
<sequence length="61" mass="6708">MVMRREGPLGLSIIENLQQAGDRPHVSTAKFAKEYGPLISLCLSKQILVVASFTKGSYRNS</sequence>
<gene>
    <name evidence="1" type="ORF">OSB04_017292</name>
</gene>
<organism evidence="1 2">
    <name type="scientific">Centaurea solstitialis</name>
    <name type="common">yellow star-thistle</name>
    <dbReference type="NCBI Taxonomy" id="347529"/>
    <lineage>
        <taxon>Eukaryota</taxon>
        <taxon>Viridiplantae</taxon>
        <taxon>Streptophyta</taxon>
        <taxon>Embryophyta</taxon>
        <taxon>Tracheophyta</taxon>
        <taxon>Spermatophyta</taxon>
        <taxon>Magnoliopsida</taxon>
        <taxon>eudicotyledons</taxon>
        <taxon>Gunneridae</taxon>
        <taxon>Pentapetalae</taxon>
        <taxon>asterids</taxon>
        <taxon>campanulids</taxon>
        <taxon>Asterales</taxon>
        <taxon>Asteraceae</taxon>
        <taxon>Carduoideae</taxon>
        <taxon>Cardueae</taxon>
        <taxon>Centaureinae</taxon>
        <taxon>Centaurea</taxon>
    </lineage>
</organism>
<reference evidence="1" key="1">
    <citation type="submission" date="2023-03" db="EMBL/GenBank/DDBJ databases">
        <title>Chromosome-scale reference genome and RAD-based genetic map of yellow starthistle (Centaurea solstitialis) reveal putative structural variation and QTLs associated with invader traits.</title>
        <authorList>
            <person name="Reatini B."/>
            <person name="Cang F.A."/>
            <person name="Jiang Q."/>
            <person name="Mckibben M.T.W."/>
            <person name="Barker M.S."/>
            <person name="Rieseberg L.H."/>
            <person name="Dlugosch K.M."/>
        </authorList>
    </citation>
    <scope>NUCLEOTIDE SEQUENCE</scope>
    <source>
        <strain evidence="1">CAN-66</strain>
        <tissue evidence="1">Leaf</tissue>
    </source>
</reference>
<accession>A0AA38WAK1</accession>
<protein>
    <submittedName>
        <fullName evidence="1">Uncharacterized protein</fullName>
    </submittedName>
</protein>
<evidence type="ECO:0000313" key="1">
    <source>
        <dbReference type="EMBL" id="KAJ9553247.1"/>
    </source>
</evidence>
<dbReference type="EMBL" id="JARYMX010000004">
    <property type="protein sequence ID" value="KAJ9553247.1"/>
    <property type="molecule type" value="Genomic_DNA"/>
</dbReference>
<dbReference type="AlphaFoldDB" id="A0AA38WAK1"/>
<evidence type="ECO:0000313" key="2">
    <source>
        <dbReference type="Proteomes" id="UP001172457"/>
    </source>
</evidence>
<name>A0AA38WAK1_9ASTR</name>
<keyword evidence="2" id="KW-1185">Reference proteome</keyword>
<comment type="caution">
    <text evidence="1">The sequence shown here is derived from an EMBL/GenBank/DDBJ whole genome shotgun (WGS) entry which is preliminary data.</text>
</comment>